<keyword evidence="2" id="KW-1185">Reference proteome</keyword>
<name>A0ACB9THY6_HOLOL</name>
<organism evidence="1 2">
    <name type="scientific">Holotrichia oblita</name>
    <name type="common">Chafer beetle</name>
    <dbReference type="NCBI Taxonomy" id="644536"/>
    <lineage>
        <taxon>Eukaryota</taxon>
        <taxon>Metazoa</taxon>
        <taxon>Ecdysozoa</taxon>
        <taxon>Arthropoda</taxon>
        <taxon>Hexapoda</taxon>
        <taxon>Insecta</taxon>
        <taxon>Pterygota</taxon>
        <taxon>Neoptera</taxon>
        <taxon>Endopterygota</taxon>
        <taxon>Coleoptera</taxon>
        <taxon>Polyphaga</taxon>
        <taxon>Scarabaeiformia</taxon>
        <taxon>Scarabaeidae</taxon>
        <taxon>Melolonthinae</taxon>
        <taxon>Holotrichia</taxon>
    </lineage>
</organism>
<proteinExistence type="predicted"/>
<comment type="caution">
    <text evidence="1">The sequence shown here is derived from an EMBL/GenBank/DDBJ whole genome shotgun (WGS) entry which is preliminary data.</text>
</comment>
<sequence length="187" mass="21348">MSEGDNDSENKSSAHISVLEQRAYIKIETIPEIHAALNEACGMDTVDRSTVQIWHQRFRKGRISIENNPRSGRPSIVTQDNTNTAIVATLIDEDRRMTVREVAAATGISKSSVDRIITEILQKRKIAAHFLSPDQKATRQDICRELLSRYENQGETFLVRRKIHFKFIYDLRKPRLNPPTQRSMSGS</sequence>
<dbReference type="Proteomes" id="UP001056778">
    <property type="component" value="Chromosome 3"/>
</dbReference>
<evidence type="ECO:0000313" key="1">
    <source>
        <dbReference type="EMBL" id="KAI4466432.1"/>
    </source>
</evidence>
<reference evidence="1" key="1">
    <citation type="submission" date="2022-04" db="EMBL/GenBank/DDBJ databases">
        <title>Chromosome-scale genome assembly of Holotrichia oblita Faldermann.</title>
        <authorList>
            <person name="Rongchong L."/>
        </authorList>
    </citation>
    <scope>NUCLEOTIDE SEQUENCE</scope>
    <source>
        <strain evidence="1">81SQS9</strain>
    </source>
</reference>
<protein>
    <submittedName>
        <fullName evidence="1">Mariner mos1 transposase-like protein</fullName>
    </submittedName>
</protein>
<gene>
    <name evidence="1" type="ORF">MML48_3g00009528</name>
</gene>
<dbReference type="EMBL" id="CM043017">
    <property type="protein sequence ID" value="KAI4466432.1"/>
    <property type="molecule type" value="Genomic_DNA"/>
</dbReference>
<evidence type="ECO:0000313" key="2">
    <source>
        <dbReference type="Proteomes" id="UP001056778"/>
    </source>
</evidence>
<accession>A0ACB9THY6</accession>